<evidence type="ECO:0000256" key="1">
    <source>
        <dbReference type="SAM" id="Coils"/>
    </source>
</evidence>
<protein>
    <submittedName>
        <fullName evidence="3">Uncharacterized protein</fullName>
    </submittedName>
</protein>
<feature type="coiled-coil region" evidence="1">
    <location>
        <begin position="494"/>
        <end position="567"/>
    </location>
</feature>
<comment type="caution">
    <text evidence="3">The sequence shown here is derived from an EMBL/GenBank/DDBJ whole genome shotgun (WGS) entry which is preliminary data.</text>
</comment>
<evidence type="ECO:0000313" key="4">
    <source>
        <dbReference type="Proteomes" id="UP001168877"/>
    </source>
</evidence>
<evidence type="ECO:0000256" key="2">
    <source>
        <dbReference type="SAM" id="MobiDB-lite"/>
    </source>
</evidence>
<organism evidence="3 4">
    <name type="scientific">Acer saccharum</name>
    <name type="common">Sugar maple</name>
    <dbReference type="NCBI Taxonomy" id="4024"/>
    <lineage>
        <taxon>Eukaryota</taxon>
        <taxon>Viridiplantae</taxon>
        <taxon>Streptophyta</taxon>
        <taxon>Embryophyta</taxon>
        <taxon>Tracheophyta</taxon>
        <taxon>Spermatophyta</taxon>
        <taxon>Magnoliopsida</taxon>
        <taxon>eudicotyledons</taxon>
        <taxon>Gunneridae</taxon>
        <taxon>Pentapetalae</taxon>
        <taxon>rosids</taxon>
        <taxon>malvids</taxon>
        <taxon>Sapindales</taxon>
        <taxon>Sapindaceae</taxon>
        <taxon>Hippocastanoideae</taxon>
        <taxon>Acereae</taxon>
        <taxon>Acer</taxon>
    </lineage>
</organism>
<dbReference type="Proteomes" id="UP001168877">
    <property type="component" value="Unassembled WGS sequence"/>
</dbReference>
<evidence type="ECO:0000313" key="3">
    <source>
        <dbReference type="EMBL" id="KAK0596764.1"/>
    </source>
</evidence>
<gene>
    <name evidence="3" type="ORF">LWI29_018741</name>
</gene>
<feature type="region of interest" description="Disordered" evidence="2">
    <location>
        <begin position="403"/>
        <end position="445"/>
    </location>
</feature>
<accession>A0AA39SR52</accession>
<proteinExistence type="predicted"/>
<reference evidence="3" key="2">
    <citation type="submission" date="2023-06" db="EMBL/GenBank/DDBJ databases">
        <authorList>
            <person name="Swenson N.G."/>
            <person name="Wegrzyn J.L."/>
            <person name="Mcevoy S.L."/>
        </authorList>
    </citation>
    <scope>NUCLEOTIDE SEQUENCE</scope>
    <source>
        <strain evidence="3">NS2018</strain>
        <tissue evidence="3">Leaf</tissue>
    </source>
</reference>
<dbReference type="EMBL" id="JAUESC010000004">
    <property type="protein sequence ID" value="KAK0596764.1"/>
    <property type="molecule type" value="Genomic_DNA"/>
</dbReference>
<keyword evidence="4" id="KW-1185">Reference proteome</keyword>
<name>A0AA39SR52_ACESA</name>
<sequence>MVNKALKGPCLLADQGEITQSDIEDHRGIQVRYSPKNPSFVDCENNAVDEKCLREYRTFFCIPSDVVFRLTRENAAWNPPHGCVAIYGFMFYCGVTLPIPGFITRFLSSVKCAPMQLTPNAYRNLIGLYCLWRDLNFGEPSVNEIKHCLILRKSINEIGSYYLGSYHPSRWMPIGEDGKRMEGRLDLPIKEDVPKKNGNTKVEYSILDWLDSHFSLFSGTYTDQPKLTKKETDRVSQVVQTAMDSRNFKTLVTAEKLKTFGLIPALINDRNHILDLDPILGKTLRALKSVKVVSKKDAKATERQGIVLPDYPEVADGLDFPMPTPNVVTASSHVTTPIPKTKVGGPPRGIPLQTKKGNSELTGSEPIDSVFRDLGPLPEQRVSKNVKTDPPPILQDSDFPIFPDQSLDRNVPRPSASLSGFFGGEGSTRPKPAAATGPSLPDPDPLDPSVALRWVMSGELSFGPTGDFESFIKDDLTDQYQRSLHFMTIFLRKCDLVAKDRDKLADQVKNLAEERTKLLADNAKLQTSHEKDLAAEQKKNEEGGRRIAALEKQRDSFNFRLREYERDFETAKTELGVRAISLFKRSPAFEAFAHKEFVKGVDACKTLVRSMEYPSVADQIDESMWLNLQEAEQDLNKQVSRWEFDKKRKKMPLLDVHTDLEARVVCVRERSSSGANEVFPFPGLL</sequence>
<reference evidence="3" key="1">
    <citation type="journal article" date="2022" name="Plant J.">
        <title>Strategies of tolerance reflected in two North American maple genomes.</title>
        <authorList>
            <person name="McEvoy S.L."/>
            <person name="Sezen U.U."/>
            <person name="Trouern-Trend A."/>
            <person name="McMahon S.M."/>
            <person name="Schaberg P.G."/>
            <person name="Yang J."/>
            <person name="Wegrzyn J.L."/>
            <person name="Swenson N.G."/>
        </authorList>
    </citation>
    <scope>NUCLEOTIDE SEQUENCE</scope>
    <source>
        <strain evidence="3">NS2018</strain>
    </source>
</reference>
<dbReference type="AlphaFoldDB" id="A0AA39SR52"/>
<keyword evidence="1" id="KW-0175">Coiled coil</keyword>
<feature type="region of interest" description="Disordered" evidence="2">
    <location>
        <begin position="331"/>
        <end position="375"/>
    </location>
</feature>